<evidence type="ECO:0000313" key="6">
    <source>
        <dbReference type="EMBL" id="KRK51774.1"/>
    </source>
</evidence>
<dbReference type="PANTHER" id="PTHR43827">
    <property type="entry name" value="2,5-DIKETO-D-GLUCONIC ACID REDUCTASE"/>
    <property type="match status" value="1"/>
</dbReference>
<dbReference type="PANTHER" id="PTHR43827:SF3">
    <property type="entry name" value="NADP-DEPENDENT OXIDOREDUCTASE DOMAIN-CONTAINING PROTEIN"/>
    <property type="match status" value="1"/>
</dbReference>
<dbReference type="Proteomes" id="UP000051499">
    <property type="component" value="Unassembled WGS sequence"/>
</dbReference>
<keyword evidence="7" id="KW-1185">Reference proteome</keyword>
<feature type="compositionally biased region" description="Polar residues" evidence="4">
    <location>
        <begin position="302"/>
        <end position="311"/>
    </location>
</feature>
<protein>
    <submittedName>
        <fullName evidence="6">Oxidoreductase</fullName>
    </submittedName>
</protein>
<evidence type="ECO:0000256" key="1">
    <source>
        <dbReference type="ARBA" id="ARBA00007905"/>
    </source>
</evidence>
<accession>A0ABR5NU03</accession>
<name>A0ABR5NU03_9LACO</name>
<sequence>MTIFRHRQVSAIIDLKKMGGKFMATNIPYVELANGVTIPQVGLGVFKMSDEEVLNSVKWAIESGYRHIDTASFYDNEEAVGKAIKATGIDRKYLFVTTKVWNDVRGYDETIAQFNKSLKKLGMDYLDLYLIHWPAAGFEENWRAMEDLYKQGKIKAIGVSNFKAHHIKELMKTATIAPMVDQIETHPYFQENDLHEYLKKHHIAHESWSPLGGGVNKVIDDPIIKQIAENHQKSPAQVVLRWHIQRGEIIIPKSTHENRIKENIQLFDYHFNLSPEEMEQISQLDSNKRVGADPDDTEFLKESTTYTTQNH</sequence>
<comment type="caution">
    <text evidence="6">The sequence shown here is derived from an EMBL/GenBank/DDBJ whole genome shotgun (WGS) entry which is preliminary data.</text>
</comment>
<organism evidence="6 7">
    <name type="scientific">Companilactobacillus kimchii DSM 13961 = JCM 10707</name>
    <dbReference type="NCBI Taxonomy" id="1423765"/>
    <lineage>
        <taxon>Bacteria</taxon>
        <taxon>Bacillati</taxon>
        <taxon>Bacillota</taxon>
        <taxon>Bacilli</taxon>
        <taxon>Lactobacillales</taxon>
        <taxon>Lactobacillaceae</taxon>
        <taxon>Companilactobacillus</taxon>
        <taxon>Companilactobacillus kimchii</taxon>
    </lineage>
</organism>
<keyword evidence="3" id="KW-0560">Oxidoreductase</keyword>
<evidence type="ECO:0000313" key="7">
    <source>
        <dbReference type="Proteomes" id="UP000051499"/>
    </source>
</evidence>
<dbReference type="Pfam" id="PF00248">
    <property type="entry name" value="Aldo_ket_red"/>
    <property type="match status" value="1"/>
</dbReference>
<dbReference type="InterPro" id="IPR023210">
    <property type="entry name" value="NADP_OxRdtase_dom"/>
</dbReference>
<dbReference type="InterPro" id="IPR036812">
    <property type="entry name" value="NAD(P)_OxRdtase_dom_sf"/>
</dbReference>
<dbReference type="SUPFAM" id="SSF51430">
    <property type="entry name" value="NAD(P)-linked oxidoreductase"/>
    <property type="match status" value="1"/>
</dbReference>
<dbReference type="PROSITE" id="PS00798">
    <property type="entry name" value="ALDOKETO_REDUCTASE_1"/>
    <property type="match status" value="1"/>
</dbReference>
<feature type="domain" description="NADP-dependent oxidoreductase" evidence="5">
    <location>
        <begin position="47"/>
        <end position="285"/>
    </location>
</feature>
<dbReference type="PIRSF" id="PIRSF000097">
    <property type="entry name" value="AKR"/>
    <property type="match status" value="1"/>
</dbReference>
<dbReference type="InterPro" id="IPR018170">
    <property type="entry name" value="Aldo/ket_reductase_CS"/>
</dbReference>
<feature type="region of interest" description="Disordered" evidence="4">
    <location>
        <begin position="283"/>
        <end position="311"/>
    </location>
</feature>
<evidence type="ECO:0000256" key="3">
    <source>
        <dbReference type="ARBA" id="ARBA00023002"/>
    </source>
</evidence>
<dbReference type="PROSITE" id="PS00063">
    <property type="entry name" value="ALDOKETO_REDUCTASE_3"/>
    <property type="match status" value="1"/>
</dbReference>
<dbReference type="EMBL" id="AZDH01000014">
    <property type="protein sequence ID" value="KRK51774.1"/>
    <property type="molecule type" value="Genomic_DNA"/>
</dbReference>
<dbReference type="PRINTS" id="PR00069">
    <property type="entry name" value="ALDKETRDTASE"/>
</dbReference>
<dbReference type="InterPro" id="IPR020471">
    <property type="entry name" value="AKR"/>
</dbReference>
<gene>
    <name evidence="6" type="ORF">FC97_GL000567</name>
</gene>
<comment type="similarity">
    <text evidence="1">Belongs to the aldo/keto reductase family.</text>
</comment>
<proteinExistence type="inferred from homology"/>
<evidence type="ECO:0000259" key="5">
    <source>
        <dbReference type="Pfam" id="PF00248"/>
    </source>
</evidence>
<dbReference type="Gene3D" id="3.20.20.100">
    <property type="entry name" value="NADP-dependent oxidoreductase domain"/>
    <property type="match status" value="1"/>
</dbReference>
<evidence type="ECO:0000256" key="2">
    <source>
        <dbReference type="ARBA" id="ARBA00022857"/>
    </source>
</evidence>
<dbReference type="PROSITE" id="PS00062">
    <property type="entry name" value="ALDOKETO_REDUCTASE_2"/>
    <property type="match status" value="1"/>
</dbReference>
<evidence type="ECO:0000256" key="4">
    <source>
        <dbReference type="SAM" id="MobiDB-lite"/>
    </source>
</evidence>
<reference evidence="6 7" key="1">
    <citation type="journal article" date="2015" name="Genome Announc.">
        <title>Expanding the biotechnology potential of lactobacilli through comparative genomics of 213 strains and associated genera.</title>
        <authorList>
            <person name="Sun Z."/>
            <person name="Harris H.M."/>
            <person name="McCann A."/>
            <person name="Guo C."/>
            <person name="Argimon S."/>
            <person name="Zhang W."/>
            <person name="Yang X."/>
            <person name="Jeffery I.B."/>
            <person name="Cooney J.C."/>
            <person name="Kagawa T.F."/>
            <person name="Liu W."/>
            <person name="Song Y."/>
            <person name="Salvetti E."/>
            <person name="Wrobel A."/>
            <person name="Rasinkangas P."/>
            <person name="Parkhill J."/>
            <person name="Rea M.C."/>
            <person name="O'Sullivan O."/>
            <person name="Ritari J."/>
            <person name="Douillard F.P."/>
            <person name="Paul Ross R."/>
            <person name="Yang R."/>
            <person name="Briner A.E."/>
            <person name="Felis G.E."/>
            <person name="de Vos W.M."/>
            <person name="Barrangou R."/>
            <person name="Klaenhammer T.R."/>
            <person name="Caufield P.W."/>
            <person name="Cui Y."/>
            <person name="Zhang H."/>
            <person name="O'Toole P.W."/>
        </authorList>
    </citation>
    <scope>NUCLEOTIDE SEQUENCE [LARGE SCALE GENOMIC DNA]</scope>
    <source>
        <strain evidence="6 7">DSM 13961</strain>
    </source>
</reference>
<keyword evidence="2" id="KW-0521">NADP</keyword>